<evidence type="ECO:0000313" key="2">
    <source>
        <dbReference type="Proteomes" id="UP001208017"/>
    </source>
</evidence>
<dbReference type="EMBL" id="JAPMLT010000004">
    <property type="protein sequence ID" value="MCX7570415.1"/>
    <property type="molecule type" value="Genomic_DNA"/>
</dbReference>
<evidence type="ECO:0000313" key="1">
    <source>
        <dbReference type="EMBL" id="MCX7570415.1"/>
    </source>
</evidence>
<dbReference type="RefSeq" id="WP_267151660.1">
    <property type="nucleotide sequence ID" value="NZ_JAPMLT010000004.1"/>
</dbReference>
<name>A0ABT3X4A7_9BACL</name>
<keyword evidence="2" id="KW-1185">Reference proteome</keyword>
<gene>
    <name evidence="1" type="ORF">OS242_10615</name>
</gene>
<organism evidence="1 2">
    <name type="scientific">Tumebacillus lacus</name>
    <dbReference type="NCBI Taxonomy" id="2995335"/>
    <lineage>
        <taxon>Bacteria</taxon>
        <taxon>Bacillati</taxon>
        <taxon>Bacillota</taxon>
        <taxon>Bacilli</taxon>
        <taxon>Bacillales</taxon>
        <taxon>Alicyclobacillaceae</taxon>
        <taxon>Tumebacillus</taxon>
    </lineage>
</organism>
<reference evidence="1 2" key="1">
    <citation type="submission" date="2022-11" db="EMBL/GenBank/DDBJ databases">
        <title>Study of microbial diversity in lake waters.</title>
        <authorList>
            <person name="Zhang J."/>
        </authorList>
    </citation>
    <scope>NUCLEOTIDE SEQUENCE [LARGE SCALE GENOMIC DNA]</scope>
    <source>
        <strain evidence="1 2">DT12</strain>
    </source>
</reference>
<proteinExistence type="predicted"/>
<sequence>MLDYNKWQAQLMDNTKMYGGTGGEYDVNADTVPVDQIKCFSVSDTLKPSIAVYNIGGQERWYQGGVTYRPTFPLEFQLKDGSVLTITRASDKSMDLRFTQN</sequence>
<protein>
    <submittedName>
        <fullName evidence="1">Uncharacterized protein</fullName>
    </submittedName>
</protein>
<comment type="caution">
    <text evidence="1">The sequence shown here is derived from an EMBL/GenBank/DDBJ whole genome shotgun (WGS) entry which is preliminary data.</text>
</comment>
<dbReference type="Proteomes" id="UP001208017">
    <property type="component" value="Unassembled WGS sequence"/>
</dbReference>
<accession>A0ABT3X4A7</accession>